<dbReference type="OrthoDB" id="1875751at2759"/>
<sequence>MDTDQGKLFVGGISWETTEEKLKDYFQAFGEVVEAVIMKDRATGRARGFGFVVFADPSVADMVVLDKHSIDGRLVEAKKAVPREEQQSVNRNNGSGGGLSPSSVARTKKIFVGGLASSVTESDFRTYFEQFGAITDVVVMYDHNTQRPRGFGFITFDSEDAVDRVLLKTFHELNDKMVEVKRAIPKDLSPSPNRHMAVGLGASPHRGSPYYAQAFNSNPGSPYAFRMDNRFGSPLGSRGSYLPSYGALGYASSANYGGFTNGVYGTGTFGGGGLYNGAGYSGGSTASGYGRAGAGFGSSAASPQYGSPSGRNVWGNGLTGYGSVNNSPGMNGSSGGPSPSSYTGTGTWGASQASQALGNNSLFYGNPRYGYGGSDGAFLSSMSPSHTGQMSSYGNSGGAFSVSRTGSGAGSNSYFGDLYGSSGYGDSTWRATPADTLKAARTGSGGLGTGVYGLDSSNGSAEEVPNSNEVYNVSGTQPYKGNLEHNLTRV</sequence>
<name>A0A9D4V5Q5_ADICA</name>
<dbReference type="Gene3D" id="3.30.70.330">
    <property type="match status" value="2"/>
</dbReference>
<dbReference type="CDD" id="cd12325">
    <property type="entry name" value="RRM1_hnRNPA_hnRNPD_like"/>
    <property type="match status" value="1"/>
</dbReference>
<dbReference type="InterPro" id="IPR000504">
    <property type="entry name" value="RRM_dom"/>
</dbReference>
<gene>
    <name evidence="6" type="ORF">GOP47_0005790</name>
</gene>
<evidence type="ECO:0000256" key="1">
    <source>
        <dbReference type="ARBA" id="ARBA00022737"/>
    </source>
</evidence>
<dbReference type="SUPFAM" id="SSF54928">
    <property type="entry name" value="RNA-binding domain, RBD"/>
    <property type="match status" value="2"/>
</dbReference>
<evidence type="ECO:0000256" key="3">
    <source>
        <dbReference type="PROSITE-ProRule" id="PRU00176"/>
    </source>
</evidence>
<protein>
    <recommendedName>
        <fullName evidence="5">RRM domain-containing protein</fullName>
    </recommendedName>
</protein>
<dbReference type="PANTHER" id="PTHR48032:SF6">
    <property type="entry name" value="RNA-BINDING (RRM_RBD_RNP MOTIFS) FAMILY PROTEIN"/>
    <property type="match status" value="1"/>
</dbReference>
<dbReference type="GO" id="GO:0006417">
    <property type="term" value="P:regulation of translation"/>
    <property type="evidence" value="ECO:0007669"/>
    <property type="project" value="TreeGrafter"/>
</dbReference>
<dbReference type="Proteomes" id="UP000886520">
    <property type="component" value="Chromosome 5"/>
</dbReference>
<dbReference type="SMART" id="SM00360">
    <property type="entry name" value="RRM"/>
    <property type="match status" value="2"/>
</dbReference>
<feature type="region of interest" description="Disordered" evidence="4">
    <location>
        <begin position="325"/>
        <end position="348"/>
    </location>
</feature>
<dbReference type="PANTHER" id="PTHR48032">
    <property type="entry name" value="RNA-BINDING PROTEIN MUSASHI HOMOLOG RBP6"/>
    <property type="match status" value="1"/>
</dbReference>
<organism evidence="6 7">
    <name type="scientific">Adiantum capillus-veneris</name>
    <name type="common">Maidenhair fern</name>
    <dbReference type="NCBI Taxonomy" id="13818"/>
    <lineage>
        <taxon>Eukaryota</taxon>
        <taxon>Viridiplantae</taxon>
        <taxon>Streptophyta</taxon>
        <taxon>Embryophyta</taxon>
        <taxon>Tracheophyta</taxon>
        <taxon>Polypodiopsida</taxon>
        <taxon>Polypodiidae</taxon>
        <taxon>Polypodiales</taxon>
        <taxon>Pteridineae</taxon>
        <taxon>Pteridaceae</taxon>
        <taxon>Vittarioideae</taxon>
        <taxon>Adiantum</taxon>
    </lineage>
</organism>
<dbReference type="FunFam" id="3.30.70.330:FF:000102">
    <property type="entry name" value="Heterogeneous nuclear ribonucleoprotein 1"/>
    <property type="match status" value="1"/>
</dbReference>
<evidence type="ECO:0000313" key="6">
    <source>
        <dbReference type="EMBL" id="KAI5080311.1"/>
    </source>
</evidence>
<proteinExistence type="predicted"/>
<keyword evidence="7" id="KW-1185">Reference proteome</keyword>
<evidence type="ECO:0000256" key="2">
    <source>
        <dbReference type="ARBA" id="ARBA00022884"/>
    </source>
</evidence>
<evidence type="ECO:0000313" key="7">
    <source>
        <dbReference type="Proteomes" id="UP000886520"/>
    </source>
</evidence>
<reference evidence="6 7" key="1">
    <citation type="submission" date="2021-01" db="EMBL/GenBank/DDBJ databases">
        <title>Adiantum capillus-veneris genome.</title>
        <authorList>
            <person name="Fang Y."/>
            <person name="Liao Q."/>
        </authorList>
    </citation>
    <scope>NUCLEOTIDE SEQUENCE [LARGE SCALE GENOMIC DNA]</scope>
    <source>
        <strain evidence="6">H3</strain>
        <tissue evidence="6">Leaf</tissue>
    </source>
</reference>
<dbReference type="EMBL" id="JABFUD020000005">
    <property type="protein sequence ID" value="KAI5080311.1"/>
    <property type="molecule type" value="Genomic_DNA"/>
</dbReference>
<dbReference type="AlphaFoldDB" id="A0A9D4V5Q5"/>
<evidence type="ECO:0000259" key="5">
    <source>
        <dbReference type="PROSITE" id="PS50102"/>
    </source>
</evidence>
<feature type="compositionally biased region" description="Low complexity" evidence="4">
    <location>
        <begin position="325"/>
        <end position="345"/>
    </location>
</feature>
<evidence type="ECO:0000256" key="4">
    <source>
        <dbReference type="SAM" id="MobiDB-lite"/>
    </source>
</evidence>
<dbReference type="CDD" id="cd12330">
    <property type="entry name" value="RRM2_Hrp1p"/>
    <property type="match status" value="1"/>
</dbReference>
<dbReference type="FunFam" id="3.30.70.330:FF:000051">
    <property type="entry name" value="Heterogeneous nuclear ribonucleoprotein 1"/>
    <property type="match status" value="1"/>
</dbReference>
<accession>A0A9D4V5Q5</accession>
<feature type="domain" description="RRM" evidence="5">
    <location>
        <begin position="6"/>
        <end position="82"/>
    </location>
</feature>
<feature type="region of interest" description="Disordered" evidence="4">
    <location>
        <begin position="81"/>
        <end position="101"/>
    </location>
</feature>
<comment type="caution">
    <text evidence="6">The sequence shown here is derived from an EMBL/GenBank/DDBJ whole genome shotgun (WGS) entry which is preliminary data.</text>
</comment>
<dbReference type="InterPro" id="IPR012677">
    <property type="entry name" value="Nucleotide-bd_a/b_plait_sf"/>
</dbReference>
<dbReference type="GO" id="GO:0003729">
    <property type="term" value="F:mRNA binding"/>
    <property type="evidence" value="ECO:0007669"/>
    <property type="project" value="TreeGrafter"/>
</dbReference>
<dbReference type="PROSITE" id="PS50102">
    <property type="entry name" value="RRM"/>
    <property type="match status" value="2"/>
</dbReference>
<keyword evidence="2 3" id="KW-0694">RNA-binding</keyword>
<dbReference type="Pfam" id="PF00076">
    <property type="entry name" value="RRM_1"/>
    <property type="match status" value="2"/>
</dbReference>
<keyword evidence="1" id="KW-0677">Repeat</keyword>
<dbReference type="InterPro" id="IPR035979">
    <property type="entry name" value="RBD_domain_sf"/>
</dbReference>
<feature type="domain" description="RRM" evidence="5">
    <location>
        <begin position="108"/>
        <end position="185"/>
    </location>
</feature>